<evidence type="ECO:0000256" key="3">
    <source>
        <dbReference type="ARBA" id="ARBA00022448"/>
    </source>
</evidence>
<evidence type="ECO:0000313" key="18">
    <source>
        <dbReference type="Proteomes" id="UP000515135"/>
    </source>
</evidence>
<dbReference type="InterPro" id="IPR018000">
    <property type="entry name" value="Neurotransmitter_ion_chnl_CS"/>
</dbReference>
<name>A0A6P4ZJA7_BRABE</name>
<dbReference type="KEGG" id="bbel:109479333"/>
<keyword evidence="11" id="KW-0868">Chloride</keyword>
<dbReference type="InterPro" id="IPR006201">
    <property type="entry name" value="Neur_channel"/>
</dbReference>
<dbReference type="AlphaFoldDB" id="A0A6P4ZJA7"/>
<dbReference type="SUPFAM" id="SSF63712">
    <property type="entry name" value="Nicotinic receptor ligand binding domain-like"/>
    <property type="match status" value="1"/>
</dbReference>
<evidence type="ECO:0000256" key="6">
    <source>
        <dbReference type="ARBA" id="ARBA00022729"/>
    </source>
</evidence>
<dbReference type="InterPro" id="IPR006202">
    <property type="entry name" value="Neur_chan_lig-bd"/>
</dbReference>
<dbReference type="GO" id="GO:0005886">
    <property type="term" value="C:plasma membrane"/>
    <property type="evidence" value="ECO:0007669"/>
    <property type="project" value="UniProtKB-SubCell"/>
</dbReference>
<feature type="chain" id="PRO_5028333649" evidence="15">
    <location>
        <begin position="22"/>
        <end position="584"/>
    </location>
</feature>
<dbReference type="PANTHER" id="PTHR18945">
    <property type="entry name" value="NEUROTRANSMITTER GATED ION CHANNEL"/>
    <property type="match status" value="1"/>
</dbReference>
<comment type="subcellular location">
    <subcellularLocation>
        <location evidence="2">Cell membrane</location>
    </subcellularLocation>
    <subcellularLocation>
        <location evidence="1">Membrane</location>
        <topology evidence="1">Multi-pass membrane protein</topology>
    </subcellularLocation>
</comment>
<evidence type="ECO:0000313" key="19">
    <source>
        <dbReference type="RefSeq" id="XP_019636843.1"/>
    </source>
</evidence>
<dbReference type="GO" id="GO:0005230">
    <property type="term" value="F:extracellular ligand-gated monoatomic ion channel activity"/>
    <property type="evidence" value="ECO:0007669"/>
    <property type="project" value="InterPro"/>
</dbReference>
<keyword evidence="9 14" id="KW-0472">Membrane</keyword>
<feature type="signal peptide" evidence="15">
    <location>
        <begin position="1"/>
        <end position="21"/>
    </location>
</feature>
<gene>
    <name evidence="19" type="primary">LOC109479333</name>
</gene>
<feature type="compositionally biased region" description="Polar residues" evidence="13">
    <location>
        <begin position="26"/>
        <end position="41"/>
    </location>
</feature>
<feature type="region of interest" description="Disordered" evidence="13">
    <location>
        <begin position="26"/>
        <end position="53"/>
    </location>
</feature>
<evidence type="ECO:0000256" key="1">
    <source>
        <dbReference type="ARBA" id="ARBA00004141"/>
    </source>
</evidence>
<evidence type="ECO:0000256" key="15">
    <source>
        <dbReference type="SAM" id="SignalP"/>
    </source>
</evidence>
<dbReference type="SUPFAM" id="SSF90112">
    <property type="entry name" value="Neurotransmitter-gated ion-channel transmembrane pore"/>
    <property type="match status" value="1"/>
</dbReference>
<dbReference type="InterPro" id="IPR036719">
    <property type="entry name" value="Neuro-gated_channel_TM_sf"/>
</dbReference>
<feature type="transmembrane region" description="Helical" evidence="14">
    <location>
        <begin position="562"/>
        <end position="582"/>
    </location>
</feature>
<keyword evidence="7 14" id="KW-1133">Transmembrane helix</keyword>
<dbReference type="Gene3D" id="2.70.170.10">
    <property type="entry name" value="Neurotransmitter-gated ion-channel ligand-binding domain"/>
    <property type="match status" value="1"/>
</dbReference>
<reference evidence="19" key="1">
    <citation type="submission" date="2025-08" db="UniProtKB">
        <authorList>
            <consortium name="RefSeq"/>
        </authorList>
    </citation>
    <scope>IDENTIFICATION</scope>
    <source>
        <tissue evidence="19">Gonad</tissue>
    </source>
</reference>
<keyword evidence="18" id="KW-1185">Reference proteome</keyword>
<dbReference type="InterPro" id="IPR036734">
    <property type="entry name" value="Neur_chan_lig-bd_sf"/>
</dbReference>
<keyword evidence="3" id="KW-0813">Transport</keyword>
<evidence type="ECO:0000256" key="4">
    <source>
        <dbReference type="ARBA" id="ARBA00022475"/>
    </source>
</evidence>
<feature type="transmembrane region" description="Helical" evidence="14">
    <location>
        <begin position="483"/>
        <end position="502"/>
    </location>
</feature>
<evidence type="ECO:0000256" key="14">
    <source>
        <dbReference type="SAM" id="Phobius"/>
    </source>
</evidence>
<accession>A0A6P4ZJA7</accession>
<evidence type="ECO:0000256" key="12">
    <source>
        <dbReference type="ARBA" id="ARBA00023303"/>
    </source>
</evidence>
<dbReference type="Pfam" id="PF02931">
    <property type="entry name" value="Neur_chan_LBD"/>
    <property type="match status" value="1"/>
</dbReference>
<dbReference type="GeneID" id="109479333"/>
<proteinExistence type="predicted"/>
<keyword evidence="8" id="KW-0406">Ion transport</keyword>
<dbReference type="InterPro" id="IPR006029">
    <property type="entry name" value="Neurotrans-gated_channel_TM"/>
</dbReference>
<evidence type="ECO:0000256" key="7">
    <source>
        <dbReference type="ARBA" id="ARBA00022989"/>
    </source>
</evidence>
<dbReference type="InterPro" id="IPR006028">
    <property type="entry name" value="GABAA/Glycine_rcpt"/>
</dbReference>
<keyword evidence="5 14" id="KW-0812">Transmembrane</keyword>
<dbReference type="Gene3D" id="1.20.58.390">
    <property type="entry name" value="Neurotransmitter-gated ion-channel transmembrane domain"/>
    <property type="match status" value="1"/>
</dbReference>
<dbReference type="PRINTS" id="PR00253">
    <property type="entry name" value="GABAARECEPTR"/>
</dbReference>
<dbReference type="GO" id="GO:0005254">
    <property type="term" value="F:chloride channel activity"/>
    <property type="evidence" value="ECO:0007669"/>
    <property type="project" value="UniProtKB-KW"/>
</dbReference>
<dbReference type="Pfam" id="PF02932">
    <property type="entry name" value="Neur_chan_memb"/>
    <property type="match status" value="1"/>
</dbReference>
<keyword evidence="12" id="KW-0407">Ion channel</keyword>
<evidence type="ECO:0000256" key="8">
    <source>
        <dbReference type="ARBA" id="ARBA00023065"/>
    </source>
</evidence>
<protein>
    <submittedName>
        <fullName evidence="19">Uncharacterized protein LOC109479333</fullName>
    </submittedName>
</protein>
<dbReference type="Proteomes" id="UP000515135">
    <property type="component" value="Unplaced"/>
</dbReference>
<feature type="domain" description="Neurotransmitter-gated ion-channel transmembrane" evidence="17">
    <location>
        <begin position="426"/>
        <end position="521"/>
    </location>
</feature>
<keyword evidence="4" id="KW-1003">Cell membrane</keyword>
<evidence type="ECO:0000259" key="16">
    <source>
        <dbReference type="Pfam" id="PF02931"/>
    </source>
</evidence>
<dbReference type="CDD" id="cd19049">
    <property type="entry name" value="LGIC_TM_anion"/>
    <property type="match status" value="1"/>
</dbReference>
<evidence type="ECO:0000256" key="13">
    <source>
        <dbReference type="SAM" id="MobiDB-lite"/>
    </source>
</evidence>
<keyword evidence="6 15" id="KW-0732">Signal</keyword>
<evidence type="ECO:0000259" key="17">
    <source>
        <dbReference type="Pfam" id="PF02932"/>
    </source>
</evidence>
<dbReference type="RefSeq" id="XP_019636843.1">
    <property type="nucleotide sequence ID" value="XM_019781284.1"/>
</dbReference>
<dbReference type="GO" id="GO:0034707">
    <property type="term" value="C:chloride channel complex"/>
    <property type="evidence" value="ECO:0007669"/>
    <property type="project" value="UniProtKB-KW"/>
</dbReference>
<sequence>MKADPAMLALATLALISAATSLETAGTDSTASTETWGSSGTVPPFLSSMTPPVDSTAYPTFPEGYRPWDRPLQDQPVDVSCSVYIDSMGSFSEKTMDFSLSLIMGCEWSDFRLANISTESWSPPPEMHIWKPSIEVVMKEESGESHPVVSVSPEGNVLQMRCLRKNLSTFHNNRLITPVITVMIEQAVMETASRSIEISGGPQPISVILMERFQQNQGITGRIQLREINAQFPIVKHRSFPQAEIHGAEKGRMFGFTEHTEQQVYTLKVTCLMQLQAYPLDRQKCSVLFNILGGVRILWGWSTYWFPGATPVVTRTSGLHSQLQLETVETFAYVNSLVLPEAICVYEGGACDYGETENCLRKQCTSVERITSQECRTCNYFSGVCHNGTVQDCKSLHAVTQGDQVFTTGELRFTLTRRLSYHLLQTYIPSISIVAMSWISFWLNKDAAPARTALGVTTVLTMITQSGRTEAMPEVSYVRAVDVWLLVCQLFVFLALIEYASVNYISRTIRAKSETPSDHTENCHFFKIQEDSHNQNHLETPVKVTKMDGRQIAEKVDEISKLLFPLAFLLFNLLYWSVYFFVVR</sequence>
<feature type="domain" description="Neurotransmitter-gated ion-channel ligand-binding" evidence="16">
    <location>
        <begin position="63"/>
        <end position="159"/>
    </location>
</feature>
<dbReference type="OrthoDB" id="10022768at2759"/>
<evidence type="ECO:0000256" key="9">
    <source>
        <dbReference type="ARBA" id="ARBA00023136"/>
    </source>
</evidence>
<keyword evidence="10" id="KW-0869">Chloride channel</keyword>
<evidence type="ECO:0000256" key="2">
    <source>
        <dbReference type="ARBA" id="ARBA00004236"/>
    </source>
</evidence>
<dbReference type="PROSITE" id="PS00236">
    <property type="entry name" value="NEUROTR_ION_CHANNEL"/>
    <property type="match status" value="1"/>
</dbReference>
<dbReference type="InterPro" id="IPR038050">
    <property type="entry name" value="Neuro_actylchol_rec"/>
</dbReference>
<evidence type="ECO:0000256" key="5">
    <source>
        <dbReference type="ARBA" id="ARBA00022692"/>
    </source>
</evidence>
<organism evidence="18 19">
    <name type="scientific">Branchiostoma belcheri</name>
    <name type="common">Amphioxus</name>
    <dbReference type="NCBI Taxonomy" id="7741"/>
    <lineage>
        <taxon>Eukaryota</taxon>
        <taxon>Metazoa</taxon>
        <taxon>Chordata</taxon>
        <taxon>Cephalochordata</taxon>
        <taxon>Leptocardii</taxon>
        <taxon>Amphioxiformes</taxon>
        <taxon>Branchiostomatidae</taxon>
        <taxon>Branchiostoma</taxon>
    </lineage>
</organism>
<evidence type="ECO:0000256" key="10">
    <source>
        <dbReference type="ARBA" id="ARBA00023173"/>
    </source>
</evidence>
<dbReference type="GO" id="GO:0004888">
    <property type="term" value="F:transmembrane signaling receptor activity"/>
    <property type="evidence" value="ECO:0007669"/>
    <property type="project" value="InterPro"/>
</dbReference>
<evidence type="ECO:0000256" key="11">
    <source>
        <dbReference type="ARBA" id="ARBA00023214"/>
    </source>
</evidence>